<reference evidence="4 5" key="1">
    <citation type="submission" date="2019-03" db="EMBL/GenBank/DDBJ databases">
        <title>Genome sequence of Sphingomonas sp. 17J27-24.</title>
        <authorList>
            <person name="Kim M."/>
            <person name="Maeng S."/>
            <person name="Sathiyaraj S."/>
        </authorList>
    </citation>
    <scope>NUCLEOTIDE SEQUENCE [LARGE SCALE GENOMIC DNA]</scope>
    <source>
        <strain evidence="4 5">17J27-24</strain>
    </source>
</reference>
<dbReference type="EC" id="3.1.1.29" evidence="4"/>
<keyword evidence="4" id="KW-0378">Hydrolase</keyword>
<feature type="domain" description="Prokaryotic-type class I peptide chain release factors" evidence="3">
    <location>
        <begin position="20"/>
        <end position="36"/>
    </location>
</feature>
<dbReference type="PANTHER" id="PTHR47814:SF1">
    <property type="entry name" value="PEPTIDYL-TRNA HYDROLASE ARFB"/>
    <property type="match status" value="1"/>
</dbReference>
<organism evidence="4 5">
    <name type="scientific">Sphingomonas parva</name>
    <dbReference type="NCBI Taxonomy" id="2555898"/>
    <lineage>
        <taxon>Bacteria</taxon>
        <taxon>Pseudomonadati</taxon>
        <taxon>Pseudomonadota</taxon>
        <taxon>Alphaproteobacteria</taxon>
        <taxon>Sphingomonadales</taxon>
        <taxon>Sphingomonadaceae</taxon>
        <taxon>Sphingomonas</taxon>
    </lineage>
</organism>
<name>A0A4Y8ZTK1_9SPHN</name>
<dbReference type="Pfam" id="PF00472">
    <property type="entry name" value="RF-1"/>
    <property type="match status" value="1"/>
</dbReference>
<dbReference type="SUPFAM" id="SSF75620">
    <property type="entry name" value="Release factor"/>
    <property type="match status" value="1"/>
</dbReference>
<dbReference type="GO" id="GO:0043022">
    <property type="term" value="F:ribosome binding"/>
    <property type="evidence" value="ECO:0007669"/>
    <property type="project" value="TreeGrafter"/>
</dbReference>
<feature type="compositionally biased region" description="Basic residues" evidence="2">
    <location>
        <begin position="105"/>
        <end position="115"/>
    </location>
</feature>
<comment type="caution">
    <text evidence="4">The sequence shown here is derived from an EMBL/GenBank/DDBJ whole genome shotgun (WGS) entry which is preliminary data.</text>
</comment>
<gene>
    <name evidence="4" type="ORF">E2493_08120</name>
</gene>
<dbReference type="AlphaFoldDB" id="A0A4Y8ZTK1"/>
<comment type="similarity">
    <text evidence="1">Belongs to the prokaryotic/mitochondrial release factor family.</text>
</comment>
<evidence type="ECO:0000313" key="5">
    <source>
        <dbReference type="Proteomes" id="UP000298213"/>
    </source>
</evidence>
<dbReference type="PROSITE" id="PS00745">
    <property type="entry name" value="RF_PROK_I"/>
    <property type="match status" value="1"/>
</dbReference>
<dbReference type="EMBL" id="SPDV01000012">
    <property type="protein sequence ID" value="TFI58817.1"/>
    <property type="molecule type" value="Genomic_DNA"/>
</dbReference>
<evidence type="ECO:0000256" key="1">
    <source>
        <dbReference type="ARBA" id="ARBA00010835"/>
    </source>
</evidence>
<dbReference type="InterPro" id="IPR045853">
    <property type="entry name" value="Pep_chain_release_fac_I_sf"/>
</dbReference>
<evidence type="ECO:0000313" key="4">
    <source>
        <dbReference type="EMBL" id="TFI58817.1"/>
    </source>
</evidence>
<evidence type="ECO:0000256" key="2">
    <source>
        <dbReference type="SAM" id="MobiDB-lite"/>
    </source>
</evidence>
<dbReference type="InterPro" id="IPR000352">
    <property type="entry name" value="Pep_chain_release_fac_I"/>
</dbReference>
<feature type="region of interest" description="Disordered" evidence="2">
    <location>
        <begin position="105"/>
        <end position="137"/>
    </location>
</feature>
<dbReference type="NCBIfam" id="NF006718">
    <property type="entry name" value="PRK09256.1"/>
    <property type="match status" value="1"/>
</dbReference>
<sequence length="137" mass="15111">METPEPFVLPEDALEETFIASSGPGGQNVNKVATAVQLRCDVFKLGLAPPVYRRLKELAGSRMTSDGEIVITARTHRSQDANRQEARARLAELIGKAHIRKPKRIKTKVSRAAKAKRLEGKKQRGAIKQGRGRISLD</sequence>
<dbReference type="OrthoDB" id="9815709at2"/>
<accession>A0A4Y8ZTK1</accession>
<dbReference type="PANTHER" id="PTHR47814">
    <property type="entry name" value="PEPTIDYL-TRNA HYDROLASE ARFB"/>
    <property type="match status" value="1"/>
</dbReference>
<dbReference type="GO" id="GO:0003747">
    <property type="term" value="F:translation release factor activity"/>
    <property type="evidence" value="ECO:0007669"/>
    <property type="project" value="InterPro"/>
</dbReference>
<protein>
    <submittedName>
        <fullName evidence="4">Aminoacyl-tRNA hydrolase</fullName>
        <ecNumber evidence="4">3.1.1.29</ecNumber>
    </submittedName>
</protein>
<dbReference type="RefSeq" id="WP_135085552.1">
    <property type="nucleotide sequence ID" value="NZ_SPDV01000012.1"/>
</dbReference>
<dbReference type="GO" id="GO:0072344">
    <property type="term" value="P:rescue of stalled ribosome"/>
    <property type="evidence" value="ECO:0007669"/>
    <property type="project" value="TreeGrafter"/>
</dbReference>
<dbReference type="Proteomes" id="UP000298213">
    <property type="component" value="Unassembled WGS sequence"/>
</dbReference>
<evidence type="ECO:0000259" key="3">
    <source>
        <dbReference type="PROSITE" id="PS00745"/>
    </source>
</evidence>
<dbReference type="Gene3D" id="3.30.160.20">
    <property type="match status" value="1"/>
</dbReference>
<proteinExistence type="inferred from homology"/>
<dbReference type="GO" id="GO:0004045">
    <property type="term" value="F:peptidyl-tRNA hydrolase activity"/>
    <property type="evidence" value="ECO:0007669"/>
    <property type="project" value="UniProtKB-EC"/>
</dbReference>
<keyword evidence="5" id="KW-1185">Reference proteome</keyword>